<reference evidence="2 3" key="1">
    <citation type="journal article" date="2019" name="Nat. Med.">
        <title>A library of human gut bacterial isolates paired with longitudinal multiomics data enables mechanistic microbiome research.</title>
        <authorList>
            <person name="Poyet M."/>
            <person name="Groussin M."/>
            <person name="Gibbons S.M."/>
            <person name="Avila-Pacheco J."/>
            <person name="Jiang X."/>
            <person name="Kearney S.M."/>
            <person name="Perrotta A.R."/>
            <person name="Berdy B."/>
            <person name="Zhao S."/>
            <person name="Lieberman T.D."/>
            <person name="Swanson P.K."/>
            <person name="Smith M."/>
            <person name="Roesemann S."/>
            <person name="Alexander J.E."/>
            <person name="Rich S.A."/>
            <person name="Livny J."/>
            <person name="Vlamakis H."/>
            <person name="Clish C."/>
            <person name="Bullock K."/>
            <person name="Deik A."/>
            <person name="Scott J."/>
            <person name="Pierce K.A."/>
            <person name="Xavier R.J."/>
            <person name="Alm E.J."/>
        </authorList>
    </citation>
    <scope>NUCLEOTIDE SEQUENCE [LARGE SCALE GENOMIC DNA]</scope>
    <source>
        <strain evidence="2 3">BIOML-A32</strain>
    </source>
</reference>
<evidence type="ECO:0000313" key="2">
    <source>
        <dbReference type="EMBL" id="MRZ53113.1"/>
    </source>
</evidence>
<comment type="caution">
    <text evidence="2">The sequence shown here is derived from an EMBL/GenBank/DDBJ whole genome shotgun (WGS) entry which is preliminary data.</text>
</comment>
<protein>
    <submittedName>
        <fullName evidence="2">Uncharacterized protein</fullName>
    </submittedName>
</protein>
<dbReference type="EMBL" id="WKMC01000203">
    <property type="protein sequence ID" value="MRZ53113.1"/>
    <property type="molecule type" value="Genomic_DNA"/>
</dbReference>
<dbReference type="Proteomes" id="UP000441358">
    <property type="component" value="Unassembled WGS sequence"/>
</dbReference>
<evidence type="ECO:0000313" key="3">
    <source>
        <dbReference type="Proteomes" id="UP000441358"/>
    </source>
</evidence>
<proteinExistence type="predicted"/>
<keyword evidence="1" id="KW-0812">Transmembrane</keyword>
<keyword evidence="1" id="KW-1133">Transmembrane helix</keyword>
<accession>A0A7K0HT81</accession>
<sequence length="56" mass="6229">MEKDNLITELNSSENISINGGWIGFVAGFVLSTFLGEVLFNPSESIEIYKEAYRNA</sequence>
<feature type="transmembrane region" description="Helical" evidence="1">
    <location>
        <begin position="20"/>
        <end position="40"/>
    </location>
</feature>
<organism evidence="2 3">
    <name type="scientific">Parabacteroides distasonis</name>
    <dbReference type="NCBI Taxonomy" id="823"/>
    <lineage>
        <taxon>Bacteria</taxon>
        <taxon>Pseudomonadati</taxon>
        <taxon>Bacteroidota</taxon>
        <taxon>Bacteroidia</taxon>
        <taxon>Bacteroidales</taxon>
        <taxon>Tannerellaceae</taxon>
        <taxon>Parabacteroides</taxon>
    </lineage>
</organism>
<dbReference type="RefSeq" id="WP_154399294.1">
    <property type="nucleotide sequence ID" value="NZ_WKMC01000203.1"/>
</dbReference>
<keyword evidence="1" id="KW-0472">Membrane</keyword>
<dbReference type="AlphaFoldDB" id="A0A7K0HT81"/>
<gene>
    <name evidence="2" type="ORF">GKD66_23525</name>
</gene>
<name>A0A7K0HT81_PARDI</name>
<evidence type="ECO:0000256" key="1">
    <source>
        <dbReference type="SAM" id="Phobius"/>
    </source>
</evidence>